<feature type="transmembrane region" description="Helical" evidence="1">
    <location>
        <begin position="326"/>
        <end position="353"/>
    </location>
</feature>
<feature type="transmembrane region" description="Helical" evidence="1">
    <location>
        <begin position="365"/>
        <end position="386"/>
    </location>
</feature>
<feature type="transmembrane region" description="Helical" evidence="1">
    <location>
        <begin position="102"/>
        <end position="131"/>
    </location>
</feature>
<sequence>LAALLYQTAWMRQFAVVFGTSELAVATVLAAYMAGLAAGAALVGRFVHRVRRPLFVYGVLEFCIAAGALAVVPGLRAIRSLQIMLIGGQPELPDAGGLAQPLFYVAAAFVVLFIPTACMGATLPLLTRFAVRTDQQLGRRVGVLYAVNTLGAVFGTLGAAFLLLPGLGLFRTTLVGVAANVAIFALAVLLTRSSKNEQSSPSTEPAAVPHSPFATRWTLAHNVLPIMLISGLTSFVYEVLWSRLLGQLIGGSVYAFATMLATFLTGITLGSAVASRLARDRVTSWVGFIAVQVGTAATSVAVFYILDSLPELASRWGASADSSLWASAGLCAIVLLPSTLCIGATFPFAVRLLAGEAKEAGPVSASVYAWNTVGGVCGALLAGFVIVPELEFAGTVKFAALTNLGLAFATAAIFPYFGWFPRAALGVASALMLVGFHPQPPLKLLGTSPIADVNYNGDLMFLRVGRSSTVRMTDGNGYYLLQNNGLPEAIVGLKGTPPFGGGLHRWLTALPLVARPQSGRSRLIQSHVGKDREQRLTNGTEQRLVEKVGTEPLQKDSIFGEMLLRELHKLPRIEMRSSGRPGV</sequence>
<proteinExistence type="predicted"/>
<feature type="transmembrane region" description="Helical" evidence="1">
    <location>
        <begin position="223"/>
        <end position="241"/>
    </location>
</feature>
<evidence type="ECO:0000256" key="1">
    <source>
        <dbReference type="SAM" id="Phobius"/>
    </source>
</evidence>
<feature type="transmembrane region" description="Helical" evidence="1">
    <location>
        <begin position="54"/>
        <end position="75"/>
    </location>
</feature>
<feature type="transmembrane region" description="Helical" evidence="1">
    <location>
        <begin position="169"/>
        <end position="190"/>
    </location>
</feature>
<keyword evidence="1" id="KW-1133">Transmembrane helix</keyword>
<evidence type="ECO:0000313" key="3">
    <source>
        <dbReference type="Proteomes" id="UP001642464"/>
    </source>
</evidence>
<keyword evidence="1" id="KW-0472">Membrane</keyword>
<dbReference type="NCBIfam" id="NF037959">
    <property type="entry name" value="MFS_SpdSyn"/>
    <property type="match status" value="2"/>
</dbReference>
<feature type="transmembrane region" description="Helical" evidence="1">
    <location>
        <begin position="23"/>
        <end position="47"/>
    </location>
</feature>
<name>A0ABP0LZP4_9DINO</name>
<feature type="transmembrane region" description="Helical" evidence="1">
    <location>
        <begin position="285"/>
        <end position="306"/>
    </location>
</feature>
<feature type="transmembrane region" description="Helical" evidence="1">
    <location>
        <begin position="143"/>
        <end position="163"/>
    </location>
</feature>
<comment type="caution">
    <text evidence="2">The sequence shown here is derived from an EMBL/GenBank/DDBJ whole genome shotgun (WGS) entry which is preliminary data.</text>
</comment>
<accession>A0ABP0LZP4</accession>
<keyword evidence="3" id="KW-1185">Reference proteome</keyword>
<feature type="non-terminal residue" evidence="2">
    <location>
        <position position="1"/>
    </location>
</feature>
<evidence type="ECO:0000313" key="2">
    <source>
        <dbReference type="EMBL" id="CAK9044378.1"/>
    </source>
</evidence>
<dbReference type="Proteomes" id="UP001642464">
    <property type="component" value="Unassembled WGS sequence"/>
</dbReference>
<protein>
    <submittedName>
        <fullName evidence="2">Spermidine synthase</fullName>
    </submittedName>
</protein>
<dbReference type="InterPro" id="IPR036259">
    <property type="entry name" value="MFS_trans_sf"/>
</dbReference>
<feature type="transmembrane region" description="Helical" evidence="1">
    <location>
        <begin position="398"/>
        <end position="419"/>
    </location>
</feature>
<gene>
    <name evidence="2" type="ORF">SCF082_LOCUS25215</name>
</gene>
<feature type="transmembrane region" description="Helical" evidence="1">
    <location>
        <begin position="253"/>
        <end position="273"/>
    </location>
</feature>
<dbReference type="Gene3D" id="1.20.1250.20">
    <property type="entry name" value="MFS general substrate transporter like domains"/>
    <property type="match status" value="1"/>
</dbReference>
<organism evidence="2 3">
    <name type="scientific">Durusdinium trenchii</name>
    <dbReference type="NCBI Taxonomy" id="1381693"/>
    <lineage>
        <taxon>Eukaryota</taxon>
        <taxon>Sar</taxon>
        <taxon>Alveolata</taxon>
        <taxon>Dinophyceae</taxon>
        <taxon>Suessiales</taxon>
        <taxon>Symbiodiniaceae</taxon>
        <taxon>Durusdinium</taxon>
    </lineage>
</organism>
<dbReference type="SUPFAM" id="SSF103473">
    <property type="entry name" value="MFS general substrate transporter"/>
    <property type="match status" value="1"/>
</dbReference>
<reference evidence="2 3" key="1">
    <citation type="submission" date="2024-02" db="EMBL/GenBank/DDBJ databases">
        <authorList>
            <person name="Chen Y."/>
            <person name="Shah S."/>
            <person name="Dougan E. K."/>
            <person name="Thang M."/>
            <person name="Chan C."/>
        </authorList>
    </citation>
    <scope>NUCLEOTIDE SEQUENCE [LARGE SCALE GENOMIC DNA]</scope>
</reference>
<keyword evidence="1" id="KW-0812">Transmembrane</keyword>
<dbReference type="EMBL" id="CAXAMM010018889">
    <property type="protein sequence ID" value="CAK9044378.1"/>
    <property type="molecule type" value="Genomic_DNA"/>
</dbReference>